<name>A0A8S0YAG6_9GAMM</name>
<comment type="caution">
    <text evidence="9">The sequence shown here is derived from an EMBL/GenBank/DDBJ whole genome shotgun (WGS) entry which is preliminary data.</text>
</comment>
<feature type="chain" id="PRO_5035827254" description="Long-chain fatty acid transporter" evidence="8">
    <location>
        <begin position="27"/>
        <end position="432"/>
    </location>
</feature>
<dbReference type="PANTHER" id="PTHR35093">
    <property type="entry name" value="OUTER MEMBRANE PROTEIN NMB0088-RELATED"/>
    <property type="match status" value="1"/>
</dbReference>
<evidence type="ECO:0000256" key="7">
    <source>
        <dbReference type="ARBA" id="ARBA00023237"/>
    </source>
</evidence>
<proteinExistence type="inferred from homology"/>
<dbReference type="Gene3D" id="2.40.160.60">
    <property type="entry name" value="Outer membrane protein transport protein (OMPP1/FadL/TodX)"/>
    <property type="match status" value="1"/>
</dbReference>
<dbReference type="InterPro" id="IPR005017">
    <property type="entry name" value="OMPP1/FadL/TodX"/>
</dbReference>
<keyword evidence="3" id="KW-1134">Transmembrane beta strand</keyword>
<evidence type="ECO:0000256" key="3">
    <source>
        <dbReference type="ARBA" id="ARBA00022452"/>
    </source>
</evidence>
<dbReference type="GO" id="GO:0009279">
    <property type="term" value="C:cell outer membrane"/>
    <property type="evidence" value="ECO:0007669"/>
    <property type="project" value="UniProtKB-SubCell"/>
</dbReference>
<keyword evidence="10" id="KW-1185">Reference proteome</keyword>
<evidence type="ECO:0000256" key="5">
    <source>
        <dbReference type="ARBA" id="ARBA00022729"/>
    </source>
</evidence>
<dbReference type="SUPFAM" id="SSF56935">
    <property type="entry name" value="Porins"/>
    <property type="match status" value="1"/>
</dbReference>
<evidence type="ECO:0000256" key="4">
    <source>
        <dbReference type="ARBA" id="ARBA00022692"/>
    </source>
</evidence>
<feature type="signal peptide" evidence="8">
    <location>
        <begin position="1"/>
        <end position="26"/>
    </location>
</feature>
<evidence type="ECO:0008006" key="11">
    <source>
        <dbReference type="Google" id="ProtNLM"/>
    </source>
</evidence>
<reference evidence="9 10" key="1">
    <citation type="submission" date="2020-02" db="EMBL/GenBank/DDBJ databases">
        <authorList>
            <person name="Hogendoorn C."/>
        </authorList>
    </citation>
    <scope>NUCLEOTIDE SEQUENCE [LARGE SCALE GENOMIC DNA]</scope>
    <source>
        <strain evidence="9">METHB21</strain>
    </source>
</reference>
<evidence type="ECO:0000256" key="8">
    <source>
        <dbReference type="SAM" id="SignalP"/>
    </source>
</evidence>
<keyword evidence="4" id="KW-0812">Transmembrane</keyword>
<dbReference type="Proteomes" id="UP000494216">
    <property type="component" value="Unassembled WGS sequence"/>
</dbReference>
<evidence type="ECO:0000256" key="1">
    <source>
        <dbReference type="ARBA" id="ARBA00004571"/>
    </source>
</evidence>
<protein>
    <recommendedName>
        <fullName evidence="11">Long-chain fatty acid transporter</fullName>
    </recommendedName>
</protein>
<dbReference type="AlphaFoldDB" id="A0A8S0YAG6"/>
<evidence type="ECO:0000313" key="9">
    <source>
        <dbReference type="EMBL" id="CAA9891845.1"/>
    </source>
</evidence>
<keyword evidence="6" id="KW-0472">Membrane</keyword>
<dbReference type="PANTHER" id="PTHR35093:SF8">
    <property type="entry name" value="OUTER MEMBRANE PROTEIN NMB0088-RELATED"/>
    <property type="match status" value="1"/>
</dbReference>
<evidence type="ECO:0000313" key="10">
    <source>
        <dbReference type="Proteomes" id="UP000494216"/>
    </source>
</evidence>
<gene>
    <name evidence="9" type="ORF">METHB2_500005</name>
</gene>
<comment type="similarity">
    <text evidence="2">Belongs to the OmpP1/FadL family.</text>
</comment>
<dbReference type="RefSeq" id="WP_174626665.1">
    <property type="nucleotide sequence ID" value="NZ_CADCXN010000081.1"/>
</dbReference>
<organism evidence="9 10">
    <name type="scientific">Candidatus Methylobacter favarea</name>
    <dbReference type="NCBI Taxonomy" id="2707345"/>
    <lineage>
        <taxon>Bacteria</taxon>
        <taxon>Pseudomonadati</taxon>
        <taxon>Pseudomonadota</taxon>
        <taxon>Gammaproteobacteria</taxon>
        <taxon>Methylococcales</taxon>
        <taxon>Methylococcaceae</taxon>
        <taxon>Methylobacter</taxon>
    </lineage>
</organism>
<comment type="subcellular location">
    <subcellularLocation>
        <location evidence="1">Cell outer membrane</location>
        <topology evidence="1">Multi-pass membrane protein</topology>
    </subcellularLocation>
</comment>
<sequence>MTPLQKNLFSGILFSALSLSSFAVNATNGYFAHGYGARSKAMAGTGVAFSQDAIAGALNPAGLVYVGNSLDVELEFFSPLRQYTVQGGPTPASIFPLNSGTVTSESDIFAIPTLGWSYQIDNQQSVGLTAYGNGGMNTDYEDFANPLCPPASSARGTFCAGSTGVDLAQGFIVPSYAHSFANGRFSLGVSPIFAVQTFKAKGLASFGNFSSDPQHLSDTGRDWSYGVGFRVGGQAELLPGLRLGAAYKSRIYMTEFDKYAGLFADHGGFDIPDSFNIGLSWAINNAVTTAFDVEHIRYSEIQSVGNPLQPLLQGIPLGADHGPGFGWNDMTIYKLGVQWQQSKNWILRAGLSYGKQPIESTEVLFNILAPGVQEWHLTTGFSHALTDQDELSFAFMYSPPKIVTGENPLSPGQTIELQMYQLSGQFAWSRSF</sequence>
<keyword evidence="7" id="KW-0998">Cell outer membrane</keyword>
<dbReference type="GO" id="GO:0015483">
    <property type="term" value="F:long-chain fatty acid transporting porin activity"/>
    <property type="evidence" value="ECO:0007669"/>
    <property type="project" value="TreeGrafter"/>
</dbReference>
<evidence type="ECO:0000256" key="6">
    <source>
        <dbReference type="ARBA" id="ARBA00023136"/>
    </source>
</evidence>
<keyword evidence="5 8" id="KW-0732">Signal</keyword>
<dbReference type="EMBL" id="CADCXN010000081">
    <property type="protein sequence ID" value="CAA9891845.1"/>
    <property type="molecule type" value="Genomic_DNA"/>
</dbReference>
<accession>A0A8S0YAG6</accession>
<evidence type="ECO:0000256" key="2">
    <source>
        <dbReference type="ARBA" id="ARBA00008163"/>
    </source>
</evidence>
<dbReference type="Pfam" id="PF03349">
    <property type="entry name" value="Toluene_X"/>
    <property type="match status" value="1"/>
</dbReference>